<accession>A0A1D8NP07</accession>
<sequence>MLSHHAPSTVAENISSIYRHRQEDNATLAAVIRVSEFDAINQRCTNARESYPFIRVVQVVCYFVFWCKVSSTGSASESVDRIICSQRLEWIVEIETAAEEFHRNRNSGSRSIA</sequence>
<gene>
    <name evidence="1" type="ORF">YALI1_F24517g</name>
</gene>
<organism evidence="1 2">
    <name type="scientific">Yarrowia lipolytica</name>
    <name type="common">Candida lipolytica</name>
    <dbReference type="NCBI Taxonomy" id="4952"/>
    <lineage>
        <taxon>Eukaryota</taxon>
        <taxon>Fungi</taxon>
        <taxon>Dikarya</taxon>
        <taxon>Ascomycota</taxon>
        <taxon>Saccharomycotina</taxon>
        <taxon>Dipodascomycetes</taxon>
        <taxon>Dipodascales</taxon>
        <taxon>Dipodascales incertae sedis</taxon>
        <taxon>Yarrowia</taxon>
    </lineage>
</organism>
<dbReference type="GeneID" id="94584012"/>
<dbReference type="EMBL" id="CP017558">
    <property type="protein sequence ID" value="AOW07371.1"/>
    <property type="molecule type" value="Genomic_DNA"/>
</dbReference>
<name>A0A1D8NP07_YARLL</name>
<proteinExistence type="predicted"/>
<dbReference type="VEuPathDB" id="FungiDB:YALI1_F24517g"/>
<protein>
    <submittedName>
        <fullName evidence="1">Uncharacterized protein</fullName>
    </submittedName>
</protein>
<dbReference type="Proteomes" id="UP000182444">
    <property type="component" value="Chromosome 1F"/>
</dbReference>
<dbReference type="AlphaFoldDB" id="A0A1D8NP07"/>
<reference evidence="1 2" key="1">
    <citation type="journal article" date="2016" name="PLoS ONE">
        <title>Sequence Assembly of Yarrowia lipolytica Strain W29/CLIB89 Shows Transposable Element Diversity.</title>
        <authorList>
            <person name="Magnan C."/>
            <person name="Yu J."/>
            <person name="Chang I."/>
            <person name="Jahn E."/>
            <person name="Kanomata Y."/>
            <person name="Wu J."/>
            <person name="Zeller M."/>
            <person name="Oakes M."/>
            <person name="Baldi P."/>
            <person name="Sandmeyer S."/>
        </authorList>
    </citation>
    <scope>NUCLEOTIDE SEQUENCE [LARGE SCALE GENOMIC DNA]</scope>
    <source>
        <strain evidence="2">CLIB89(W29)</strain>
    </source>
</reference>
<dbReference type="RefSeq" id="XP_068139534.1">
    <property type="nucleotide sequence ID" value="XM_068283433.1"/>
</dbReference>
<evidence type="ECO:0000313" key="1">
    <source>
        <dbReference type="EMBL" id="AOW07371.1"/>
    </source>
</evidence>
<evidence type="ECO:0000313" key="2">
    <source>
        <dbReference type="Proteomes" id="UP000182444"/>
    </source>
</evidence>